<evidence type="ECO:0008006" key="2">
    <source>
        <dbReference type="Google" id="ProtNLM"/>
    </source>
</evidence>
<evidence type="ECO:0000313" key="1">
    <source>
        <dbReference type="EMBL" id="CAA9522129.1"/>
    </source>
</evidence>
<dbReference type="InterPro" id="IPR024486">
    <property type="entry name" value="DUF2617"/>
</dbReference>
<protein>
    <recommendedName>
        <fullName evidence="2">DUF2617 family protein</fullName>
    </recommendedName>
</protein>
<name>A0A6J4TF80_9ACTN</name>
<reference evidence="1" key="1">
    <citation type="submission" date="2020-02" db="EMBL/GenBank/DDBJ databases">
        <authorList>
            <person name="Meier V. D."/>
        </authorList>
    </citation>
    <scope>NUCLEOTIDE SEQUENCE</scope>
    <source>
        <strain evidence="1">AVDCRST_MAG13</strain>
    </source>
</reference>
<accession>A0A6J4TF80</accession>
<dbReference type="AlphaFoldDB" id="A0A6J4TF80"/>
<proteinExistence type="predicted"/>
<sequence length="169" mass="17369">MRVDLTVPYADVRAADLTLELGLAPVPALEVLRVPLGSGVLELRLLGHSHQARAELPGAAFSETVRCAPGARGGLPARSTDAAGPWAYAFTAAVEPLDPRALEGLAARVAADPRGLVGIFGADPGALTALRAAPLPGTGEAGGGLAWETWHAYPQSGELVRTRAEVRPA</sequence>
<gene>
    <name evidence="1" type="ORF">AVDCRST_MAG13-3444</name>
</gene>
<dbReference type="Pfam" id="PF10936">
    <property type="entry name" value="DUF2617"/>
    <property type="match status" value="1"/>
</dbReference>
<dbReference type="EMBL" id="CADCVO010000542">
    <property type="protein sequence ID" value="CAA9522129.1"/>
    <property type="molecule type" value="Genomic_DNA"/>
</dbReference>
<organism evidence="1">
    <name type="scientific">uncultured Solirubrobacteraceae bacterium</name>
    <dbReference type="NCBI Taxonomy" id="1162706"/>
    <lineage>
        <taxon>Bacteria</taxon>
        <taxon>Bacillati</taxon>
        <taxon>Actinomycetota</taxon>
        <taxon>Thermoleophilia</taxon>
        <taxon>Solirubrobacterales</taxon>
        <taxon>Solirubrobacteraceae</taxon>
        <taxon>environmental samples</taxon>
    </lineage>
</organism>